<sequence>MLSCIRYMGDTMNPCELNAMIAAITNYLYTALSKEDFVCLSIFLNELSKSMLTTSVFSDLCNKEGKFGFKSS</sequence>
<dbReference type="Proteomes" id="UP000183995">
    <property type="component" value="Unassembled WGS sequence"/>
</dbReference>
<gene>
    <name evidence="1" type="ORF">SAMN02745823_01211</name>
</gene>
<proteinExistence type="predicted"/>
<evidence type="ECO:0000313" key="2">
    <source>
        <dbReference type="Proteomes" id="UP000183995"/>
    </source>
</evidence>
<dbReference type="AlphaFoldDB" id="A0A1M5WEB9"/>
<dbReference type="STRING" id="1123282.SAMN02745823_01211"/>
<protein>
    <submittedName>
        <fullName evidence="1">Uncharacterized protein</fullName>
    </submittedName>
</protein>
<name>A0A1M5WEB9_9FIRM</name>
<accession>A0A1M5WEB9</accession>
<reference evidence="1 2" key="1">
    <citation type="submission" date="2016-11" db="EMBL/GenBank/DDBJ databases">
        <authorList>
            <person name="Jaros S."/>
            <person name="Januszkiewicz K."/>
            <person name="Wedrychowicz H."/>
        </authorList>
    </citation>
    <scope>NUCLEOTIDE SEQUENCE [LARGE SCALE GENOMIC DNA]</scope>
    <source>
        <strain evidence="1 2">DSM 10068</strain>
    </source>
</reference>
<evidence type="ECO:0000313" key="1">
    <source>
        <dbReference type="EMBL" id="SHH85564.1"/>
    </source>
</evidence>
<dbReference type="EMBL" id="FQXV01000003">
    <property type="protein sequence ID" value="SHH85564.1"/>
    <property type="molecule type" value="Genomic_DNA"/>
</dbReference>
<keyword evidence="2" id="KW-1185">Reference proteome</keyword>
<organism evidence="1 2">
    <name type="scientific">Sporobacter termitidis DSM 10068</name>
    <dbReference type="NCBI Taxonomy" id="1123282"/>
    <lineage>
        <taxon>Bacteria</taxon>
        <taxon>Bacillati</taxon>
        <taxon>Bacillota</taxon>
        <taxon>Clostridia</taxon>
        <taxon>Eubacteriales</taxon>
        <taxon>Oscillospiraceae</taxon>
        <taxon>Sporobacter</taxon>
    </lineage>
</organism>